<comment type="caution">
    <text evidence="7">The sequence shown here is derived from an EMBL/GenBank/DDBJ whole genome shotgun (WGS) entry which is preliminary data.</text>
</comment>
<dbReference type="Pfam" id="PF13365">
    <property type="entry name" value="Trypsin_2"/>
    <property type="match status" value="1"/>
</dbReference>
<dbReference type="PROSITE" id="PS50106">
    <property type="entry name" value="PDZ"/>
    <property type="match status" value="1"/>
</dbReference>
<keyword evidence="3" id="KW-0378">Hydrolase</keyword>
<feature type="compositionally biased region" description="Low complexity" evidence="4">
    <location>
        <begin position="77"/>
        <end position="119"/>
    </location>
</feature>
<dbReference type="Pfam" id="PF13180">
    <property type="entry name" value="PDZ_2"/>
    <property type="match status" value="1"/>
</dbReference>
<feature type="compositionally biased region" description="Polar residues" evidence="4">
    <location>
        <begin position="120"/>
        <end position="129"/>
    </location>
</feature>
<keyword evidence="5" id="KW-0812">Transmembrane</keyword>
<dbReference type="RefSeq" id="WP_083822378.1">
    <property type="nucleotide sequence ID" value="NZ_CP061007.1"/>
</dbReference>
<keyword evidence="5" id="KW-0472">Membrane</keyword>
<sequence>MTEHTPGNSGDQPEEPKPQANGPAAGTGDTPPAGVPLQPQQQQPQQPQAPAQPQAQHQAQSQQPQPQPQQPQPQQPQQPQTQAEHAQQQQAHHQQAHHQQVQPQQHSHHQAGAAQPPHSTQQFPHSQPWPSGGYSAPVQPSQQRNRHGGLIAGAAALALVAGLVGGGVGGYVGYELGGDKGAVTALDQPRPARSASTAPQGSVQQVAEKVLPSVVQLQLVTARGAGEGSGIVLSSDGYILTNNHVVDGGGQRGQLTALFHDNRSASVRVVGTDPSSDLAVVKADITGLTPAGLGRSDDLPVGAPVVAIGSPFGLSGTVTSGIISAKDRPVRAGGESGSEDTVLNALQTDAAINPGNSGGPLVDMDGNVVGINSAIYSPGSGQQQAGSVGLGFAIPIDQARRIATELKDTGSATHTTLGVRISNAQQPGAQVRDVTPGGPAQQAGIQSGDVITKIDDRSILDSDSLVAAVRSHSPGDRVRISITGTGGDRTVDATLTGQKG</sequence>
<feature type="transmembrane region" description="Helical" evidence="5">
    <location>
        <begin position="150"/>
        <end position="174"/>
    </location>
</feature>
<keyword evidence="8" id="KW-1185">Reference proteome</keyword>
<evidence type="ECO:0000313" key="8">
    <source>
        <dbReference type="Proteomes" id="UP000233786"/>
    </source>
</evidence>
<dbReference type="InterPro" id="IPR051201">
    <property type="entry name" value="Chloro_Bact_Ser_Proteases"/>
</dbReference>
<dbReference type="InterPro" id="IPR009003">
    <property type="entry name" value="Peptidase_S1_PA"/>
</dbReference>
<evidence type="ECO:0000256" key="4">
    <source>
        <dbReference type="SAM" id="MobiDB-lite"/>
    </source>
</evidence>
<dbReference type="InterPro" id="IPR036034">
    <property type="entry name" value="PDZ_sf"/>
</dbReference>
<dbReference type="SMART" id="SM00228">
    <property type="entry name" value="PDZ"/>
    <property type="match status" value="1"/>
</dbReference>
<name>A0A2N3XU62_SACSN</name>
<feature type="compositionally biased region" description="Polar residues" evidence="4">
    <location>
        <begin position="1"/>
        <end position="11"/>
    </location>
</feature>
<gene>
    <name evidence="7" type="ORF">A8926_1775</name>
</gene>
<evidence type="ECO:0000256" key="1">
    <source>
        <dbReference type="ARBA" id="ARBA00010541"/>
    </source>
</evidence>
<evidence type="ECO:0000256" key="5">
    <source>
        <dbReference type="SAM" id="Phobius"/>
    </source>
</evidence>
<reference evidence="7" key="1">
    <citation type="submission" date="2017-12" db="EMBL/GenBank/DDBJ databases">
        <title>Sequencing the genomes of 1000 Actinobacteria strains.</title>
        <authorList>
            <person name="Klenk H.-P."/>
        </authorList>
    </citation>
    <scope>NUCLEOTIDE SEQUENCE [LARGE SCALE GENOMIC DNA]</scope>
    <source>
        <strain evidence="7">DSM 44228</strain>
    </source>
</reference>
<feature type="compositionally biased region" description="Pro residues" evidence="4">
    <location>
        <begin position="65"/>
        <end position="76"/>
    </location>
</feature>
<evidence type="ECO:0000256" key="3">
    <source>
        <dbReference type="ARBA" id="ARBA00022801"/>
    </source>
</evidence>
<dbReference type="PANTHER" id="PTHR43343">
    <property type="entry name" value="PEPTIDASE S12"/>
    <property type="match status" value="1"/>
</dbReference>
<organism evidence="7 8">
    <name type="scientific">Saccharopolyspora spinosa</name>
    <dbReference type="NCBI Taxonomy" id="60894"/>
    <lineage>
        <taxon>Bacteria</taxon>
        <taxon>Bacillati</taxon>
        <taxon>Actinomycetota</taxon>
        <taxon>Actinomycetes</taxon>
        <taxon>Pseudonocardiales</taxon>
        <taxon>Pseudonocardiaceae</taxon>
        <taxon>Saccharopolyspora</taxon>
    </lineage>
</organism>
<comment type="similarity">
    <text evidence="1">Belongs to the peptidase S1C family.</text>
</comment>
<dbReference type="AlphaFoldDB" id="A0A2N3XU62"/>
<feature type="domain" description="PDZ" evidence="6">
    <location>
        <begin position="401"/>
        <end position="470"/>
    </location>
</feature>
<keyword evidence="2 7" id="KW-0645">Protease</keyword>
<keyword evidence="5" id="KW-1133">Transmembrane helix</keyword>
<dbReference type="Proteomes" id="UP000233786">
    <property type="component" value="Unassembled WGS sequence"/>
</dbReference>
<dbReference type="Gene3D" id="2.40.10.10">
    <property type="entry name" value="Trypsin-like serine proteases"/>
    <property type="match status" value="2"/>
</dbReference>
<dbReference type="GO" id="GO:0006508">
    <property type="term" value="P:proteolysis"/>
    <property type="evidence" value="ECO:0007669"/>
    <property type="project" value="UniProtKB-KW"/>
</dbReference>
<dbReference type="InterPro" id="IPR001940">
    <property type="entry name" value="Peptidase_S1C"/>
</dbReference>
<dbReference type="PANTHER" id="PTHR43343:SF3">
    <property type="entry name" value="PROTEASE DO-LIKE 8, CHLOROPLASTIC"/>
    <property type="match status" value="1"/>
</dbReference>
<accession>A0A2N3XU62</accession>
<dbReference type="SUPFAM" id="SSF50494">
    <property type="entry name" value="Trypsin-like serine proteases"/>
    <property type="match status" value="1"/>
</dbReference>
<dbReference type="OrthoDB" id="9758917at2"/>
<dbReference type="InterPro" id="IPR043504">
    <property type="entry name" value="Peptidase_S1_PA_chymotrypsin"/>
</dbReference>
<feature type="compositionally biased region" description="Low complexity" evidence="4">
    <location>
        <begin position="38"/>
        <end position="64"/>
    </location>
</feature>
<evidence type="ECO:0000313" key="7">
    <source>
        <dbReference type="EMBL" id="PKW14179.1"/>
    </source>
</evidence>
<dbReference type="STRING" id="994479.GCA_000194155_08108"/>
<dbReference type="Gene3D" id="2.30.42.10">
    <property type="match status" value="1"/>
</dbReference>
<feature type="region of interest" description="Disordered" evidence="4">
    <location>
        <begin position="1"/>
        <end position="145"/>
    </location>
</feature>
<dbReference type="GO" id="GO:0004252">
    <property type="term" value="F:serine-type endopeptidase activity"/>
    <property type="evidence" value="ECO:0007669"/>
    <property type="project" value="InterPro"/>
</dbReference>
<dbReference type="InterPro" id="IPR001478">
    <property type="entry name" value="PDZ"/>
</dbReference>
<dbReference type="PRINTS" id="PR00834">
    <property type="entry name" value="PROTEASES2C"/>
</dbReference>
<dbReference type="SUPFAM" id="SSF50156">
    <property type="entry name" value="PDZ domain-like"/>
    <property type="match status" value="1"/>
</dbReference>
<evidence type="ECO:0000259" key="6">
    <source>
        <dbReference type="PROSITE" id="PS50106"/>
    </source>
</evidence>
<protein>
    <submittedName>
        <fullName evidence="7">Serine protease PepD</fullName>
    </submittedName>
</protein>
<proteinExistence type="inferred from homology"/>
<dbReference type="EMBL" id="PJNB01000001">
    <property type="protein sequence ID" value="PKW14179.1"/>
    <property type="molecule type" value="Genomic_DNA"/>
</dbReference>
<evidence type="ECO:0000256" key="2">
    <source>
        <dbReference type="ARBA" id="ARBA00022670"/>
    </source>
</evidence>